<evidence type="ECO:0000256" key="1">
    <source>
        <dbReference type="ARBA" id="ARBA00004141"/>
    </source>
</evidence>
<comment type="subcellular location">
    <subcellularLocation>
        <location evidence="1">Membrane</location>
        <topology evidence="1">Multi-pass membrane protein</topology>
    </subcellularLocation>
</comment>
<evidence type="ECO:0000259" key="11">
    <source>
        <dbReference type="PROSITE" id="PS51846"/>
    </source>
</evidence>
<evidence type="ECO:0000256" key="4">
    <source>
        <dbReference type="ARBA" id="ARBA00022989"/>
    </source>
</evidence>
<dbReference type="CDD" id="cd04590">
    <property type="entry name" value="CBS_pair_CorC_HlyC_assoc"/>
    <property type="match status" value="1"/>
</dbReference>
<dbReference type="InterPro" id="IPR046342">
    <property type="entry name" value="CBS_dom_sf"/>
</dbReference>
<feature type="domain" description="CBS" evidence="10">
    <location>
        <begin position="215"/>
        <end position="274"/>
    </location>
</feature>
<evidence type="ECO:0000256" key="5">
    <source>
        <dbReference type="ARBA" id="ARBA00023122"/>
    </source>
</evidence>
<keyword evidence="3" id="KW-0677">Repeat</keyword>
<keyword evidence="13" id="KW-1185">Reference proteome</keyword>
<dbReference type="PANTHER" id="PTHR22777:SF17">
    <property type="entry name" value="UPF0053 PROTEIN SLL0260"/>
    <property type="match status" value="1"/>
</dbReference>
<gene>
    <name evidence="12" type="ORF">KEF85_06910</name>
</gene>
<feature type="transmembrane region" description="Helical" evidence="9">
    <location>
        <begin position="100"/>
        <end position="120"/>
    </location>
</feature>
<feature type="domain" description="CBS" evidence="10">
    <location>
        <begin position="276"/>
        <end position="335"/>
    </location>
</feature>
<dbReference type="AlphaFoldDB" id="A0A975MRI0"/>
<evidence type="ECO:0000256" key="2">
    <source>
        <dbReference type="ARBA" id="ARBA00022692"/>
    </source>
</evidence>
<evidence type="ECO:0000313" key="12">
    <source>
        <dbReference type="EMBL" id="QWF72174.1"/>
    </source>
</evidence>
<accession>A0A975MRI0</accession>
<dbReference type="PROSITE" id="PS51371">
    <property type="entry name" value="CBS"/>
    <property type="match status" value="2"/>
</dbReference>
<dbReference type="PROSITE" id="PS51846">
    <property type="entry name" value="CNNM"/>
    <property type="match status" value="1"/>
</dbReference>
<dbReference type="GO" id="GO:0050660">
    <property type="term" value="F:flavin adenine dinucleotide binding"/>
    <property type="evidence" value="ECO:0007669"/>
    <property type="project" value="InterPro"/>
</dbReference>
<evidence type="ECO:0000256" key="9">
    <source>
        <dbReference type="SAM" id="Phobius"/>
    </source>
</evidence>
<evidence type="ECO:0000256" key="8">
    <source>
        <dbReference type="PROSITE-ProRule" id="PRU01193"/>
    </source>
</evidence>
<evidence type="ECO:0000256" key="6">
    <source>
        <dbReference type="ARBA" id="ARBA00023136"/>
    </source>
</evidence>
<dbReference type="KEGG" id="mpad:KEF85_06910"/>
<name>A0A975MRI0_9GAMM</name>
<dbReference type="SUPFAM" id="SSF56176">
    <property type="entry name" value="FAD-binding/transporter-associated domain-like"/>
    <property type="match status" value="1"/>
</dbReference>
<feature type="domain" description="CNNM transmembrane" evidence="11">
    <location>
        <begin position="1"/>
        <end position="196"/>
    </location>
</feature>
<dbReference type="InterPro" id="IPR005170">
    <property type="entry name" value="Transptr-assoc_dom"/>
</dbReference>
<dbReference type="EMBL" id="CP073754">
    <property type="protein sequence ID" value="QWF72174.1"/>
    <property type="molecule type" value="Genomic_DNA"/>
</dbReference>
<keyword evidence="2 8" id="KW-0812">Transmembrane</keyword>
<reference evidence="12" key="1">
    <citation type="submission" date="2021-04" db="EMBL/GenBank/DDBJ databases">
        <title>Draft genome sequence data of methanotrophic Methylovulum sp. strain S1L and Methylomonas sp. strain S2AM isolated from boreal lake water columns.</title>
        <authorList>
            <person name="Rissanen A.J."/>
            <person name="Mangayil R."/>
            <person name="Svenning M.M."/>
            <person name="Khanongnuch R."/>
        </authorList>
    </citation>
    <scope>NUCLEOTIDE SEQUENCE</scope>
    <source>
        <strain evidence="12">S2AM</strain>
    </source>
</reference>
<organism evidence="12 13">
    <name type="scientific">Methylomonas paludis</name>
    <dbReference type="NCBI Taxonomy" id="1173101"/>
    <lineage>
        <taxon>Bacteria</taxon>
        <taxon>Pseudomonadati</taxon>
        <taxon>Pseudomonadota</taxon>
        <taxon>Gammaproteobacteria</taxon>
        <taxon>Methylococcales</taxon>
        <taxon>Methylococcaceae</taxon>
        <taxon>Methylomonas</taxon>
    </lineage>
</organism>
<evidence type="ECO:0000256" key="3">
    <source>
        <dbReference type="ARBA" id="ARBA00022737"/>
    </source>
</evidence>
<dbReference type="GO" id="GO:0005886">
    <property type="term" value="C:plasma membrane"/>
    <property type="evidence" value="ECO:0007669"/>
    <property type="project" value="TreeGrafter"/>
</dbReference>
<keyword evidence="4 8" id="KW-1133">Transmembrane helix</keyword>
<dbReference type="Gene3D" id="3.30.465.10">
    <property type="match status" value="1"/>
</dbReference>
<dbReference type="InterPro" id="IPR044751">
    <property type="entry name" value="Ion_transp-like_CBS"/>
</dbReference>
<dbReference type="InterPro" id="IPR016169">
    <property type="entry name" value="FAD-bd_PCMH_sub2"/>
</dbReference>
<proteinExistence type="predicted"/>
<feature type="transmembrane region" description="Helical" evidence="9">
    <location>
        <begin position="6"/>
        <end position="24"/>
    </location>
</feature>
<dbReference type="Pfam" id="PF03471">
    <property type="entry name" value="CorC_HlyC"/>
    <property type="match status" value="1"/>
</dbReference>
<protein>
    <submittedName>
        <fullName evidence="12">HlyC/CorC family transporter</fullName>
    </submittedName>
</protein>
<dbReference type="Proteomes" id="UP000676649">
    <property type="component" value="Chromosome"/>
</dbReference>
<dbReference type="InterPro" id="IPR000644">
    <property type="entry name" value="CBS_dom"/>
</dbReference>
<feature type="transmembrane region" description="Helical" evidence="9">
    <location>
        <begin position="141"/>
        <end position="164"/>
    </location>
</feature>
<keyword evidence="6 8" id="KW-0472">Membrane</keyword>
<dbReference type="RefSeq" id="WP_215584417.1">
    <property type="nucleotide sequence ID" value="NZ_CP073754.1"/>
</dbReference>
<dbReference type="InterPro" id="IPR002550">
    <property type="entry name" value="CNNM"/>
</dbReference>
<evidence type="ECO:0000256" key="7">
    <source>
        <dbReference type="PROSITE-ProRule" id="PRU00703"/>
    </source>
</evidence>
<dbReference type="SUPFAM" id="SSF54631">
    <property type="entry name" value="CBS-domain pair"/>
    <property type="match status" value="1"/>
</dbReference>
<dbReference type="Pfam" id="PF00571">
    <property type="entry name" value="CBS"/>
    <property type="match status" value="2"/>
</dbReference>
<evidence type="ECO:0000313" key="13">
    <source>
        <dbReference type="Proteomes" id="UP000676649"/>
    </source>
</evidence>
<dbReference type="SMART" id="SM01091">
    <property type="entry name" value="CorC_HlyC"/>
    <property type="match status" value="1"/>
</dbReference>
<dbReference type="Gene3D" id="3.10.580.10">
    <property type="entry name" value="CBS-domain"/>
    <property type="match status" value="1"/>
</dbReference>
<sequence length="434" mass="47710">MEIWLIFVLIVINGIFAMSEMSLVSSRKARLQKLAGERRAGAKSALKLHQEPSRFLSTVQVGITLVAILSGALGEDALVKPLYQQFIAIPQIAPYAETTARVLTVIIITYFSVVVGELVPKRLALLSPEAIAIFVARPMNFLAAIGSPIVWLLSSSSTFLLWLLRAHRQPQATITNEEIKLLMEIGSESGVFHASEGKLVNNILKLDEQRVGAIMSPRKDIFVIDLADPDAEVRSKIAHCEYARAVVCENGLENVLGILHLSDLLKTVLNGTDFNIRKSLRPPLYVPDSMSLVQLLEFFRAVHADFALIANEYGETEGLVTLSDVLTAIVGDLPTLESSLDPDVVQRADGSWLVDGGLSIKRLKSVIGANTYFPGEQDNAYNTVSGFILFQLEKIPRVADNFAYGDWYFEVVDIDGIRIDKVLISHKGPVDLEA</sequence>
<dbReference type="InterPro" id="IPR036318">
    <property type="entry name" value="FAD-bd_PCMH-like_sf"/>
</dbReference>
<keyword evidence="5 7" id="KW-0129">CBS domain</keyword>
<dbReference type="PANTHER" id="PTHR22777">
    <property type="entry name" value="HEMOLYSIN-RELATED"/>
    <property type="match status" value="1"/>
</dbReference>
<evidence type="ECO:0000259" key="10">
    <source>
        <dbReference type="PROSITE" id="PS51371"/>
    </source>
</evidence>
<feature type="transmembrane region" description="Helical" evidence="9">
    <location>
        <begin position="55"/>
        <end position="73"/>
    </location>
</feature>
<dbReference type="Pfam" id="PF01595">
    <property type="entry name" value="CNNM"/>
    <property type="match status" value="1"/>
</dbReference>